<dbReference type="AlphaFoldDB" id="A0A2D2DS09"/>
<dbReference type="RefSeq" id="WP_099880237.1">
    <property type="nucleotide sequence ID" value="NZ_CP024608.1"/>
</dbReference>
<feature type="signal peptide" evidence="1">
    <location>
        <begin position="1"/>
        <end position="21"/>
    </location>
</feature>
<name>A0A2D2DS09_9BURK</name>
<dbReference type="OrthoDB" id="9941943at2"/>
<evidence type="ECO:0000256" key="1">
    <source>
        <dbReference type="SAM" id="SignalP"/>
    </source>
</evidence>
<keyword evidence="3" id="KW-1185">Reference proteome</keyword>
<evidence type="ECO:0000313" key="3">
    <source>
        <dbReference type="Proteomes" id="UP000229897"/>
    </source>
</evidence>
<dbReference type="EMBL" id="CP024608">
    <property type="protein sequence ID" value="ATQ77772.1"/>
    <property type="molecule type" value="Genomic_DNA"/>
</dbReference>
<accession>A0A2D2DS09</accession>
<dbReference type="PROSITE" id="PS51257">
    <property type="entry name" value="PROKAR_LIPOPROTEIN"/>
    <property type="match status" value="1"/>
</dbReference>
<keyword evidence="1" id="KW-0732">Signal</keyword>
<proteinExistence type="predicted"/>
<gene>
    <name evidence="2" type="ORF">CR152_27180</name>
</gene>
<feature type="chain" id="PRO_5013917924" description="Lipoprotein" evidence="1">
    <location>
        <begin position="22"/>
        <end position="275"/>
    </location>
</feature>
<protein>
    <recommendedName>
        <fullName evidence="4">Lipoprotein</fullName>
    </recommendedName>
</protein>
<dbReference type="Proteomes" id="UP000229897">
    <property type="component" value="Chromosome"/>
</dbReference>
<dbReference type="KEGG" id="mass:CR152_27180"/>
<sequence length="275" mass="29101">MSKSPQRHALLMFLTATLVLSACSDKSKEVASENTEAAETAVEEVADNEPALPTADYFAPILATAEGTYSECEAIGRGAAAGLKAGGSAVVAANGKVSGAGIAGELTADMEVLLVRQREGNAAPTLAMTVQNDKFMLSLMEHDDGKKQAGFGIPPNMTQCKVTKPIKLSSQSLYASYAYLMDAKTTIKCLNSGTFSFDDVAYQVAKGVLKIGDETYDLNTLKMETVNIGSDKRMSYLGQTPDERSIMVFLDPQGKVSNLQVNGKGDKAFACDVSP</sequence>
<reference evidence="2" key="1">
    <citation type="submission" date="2017-10" db="EMBL/GenBank/DDBJ databases">
        <title>Massilia psychrophilum sp. nov., a novel purple-pigmented bacterium isolated from Tianshan glacier, Xinjiang Municipality, China.</title>
        <authorList>
            <person name="Wang H."/>
        </authorList>
    </citation>
    <scope>NUCLEOTIDE SEQUENCE [LARGE SCALE GENOMIC DNA]</scope>
    <source>
        <strain evidence="2">B2</strain>
    </source>
</reference>
<evidence type="ECO:0000313" key="2">
    <source>
        <dbReference type="EMBL" id="ATQ77772.1"/>
    </source>
</evidence>
<evidence type="ECO:0008006" key="4">
    <source>
        <dbReference type="Google" id="ProtNLM"/>
    </source>
</evidence>
<organism evidence="2 3">
    <name type="scientific">Massilia violaceinigra</name>
    <dbReference type="NCBI Taxonomy" id="2045208"/>
    <lineage>
        <taxon>Bacteria</taxon>
        <taxon>Pseudomonadati</taxon>
        <taxon>Pseudomonadota</taxon>
        <taxon>Betaproteobacteria</taxon>
        <taxon>Burkholderiales</taxon>
        <taxon>Oxalobacteraceae</taxon>
        <taxon>Telluria group</taxon>
        <taxon>Massilia</taxon>
    </lineage>
</organism>